<reference evidence="1 2" key="1">
    <citation type="submission" date="2021-08" db="EMBL/GenBank/DDBJ databases">
        <authorList>
            <person name="Peeters C."/>
        </authorList>
    </citation>
    <scope>NUCLEOTIDE SEQUENCE [LARGE SCALE GENOMIC DNA]</scope>
    <source>
        <strain evidence="1 2">LMG 32289</strain>
    </source>
</reference>
<comment type="caution">
    <text evidence="1">The sequence shown here is derived from an EMBL/GenBank/DDBJ whole genome shotgun (WGS) entry which is preliminary data.</text>
</comment>
<proteinExistence type="predicted"/>
<sequence>MTIRQATMVTTLAIATCACSPTNPYQTPLRWGAGPDALGPHVEVIRDEWIVKRTGRCYRRVPDVPIIEGVVSRDTEYCFNRGKLYAVRTYFDGEAQREQWVEWLTSIYGTPSSSVNVADSVGWGTNDVGIYLRYVAAHSYGLEDASAVTWQSVMHMPVIVWSPCNQWASGFQTCMERESRRIQAFDAR</sequence>
<dbReference type="Proteomes" id="UP000706525">
    <property type="component" value="Unassembled WGS sequence"/>
</dbReference>
<gene>
    <name evidence="1" type="ORF">LMG32289_00643</name>
</gene>
<evidence type="ECO:0008006" key="3">
    <source>
        <dbReference type="Google" id="ProtNLM"/>
    </source>
</evidence>
<keyword evidence="2" id="KW-1185">Reference proteome</keyword>
<protein>
    <recommendedName>
        <fullName evidence="3">Lipoprotein</fullName>
    </recommendedName>
</protein>
<organism evidence="1 2">
    <name type="scientific">Cupriavidus pampae</name>
    <dbReference type="NCBI Taxonomy" id="659251"/>
    <lineage>
        <taxon>Bacteria</taxon>
        <taxon>Pseudomonadati</taxon>
        <taxon>Pseudomonadota</taxon>
        <taxon>Betaproteobacteria</taxon>
        <taxon>Burkholderiales</taxon>
        <taxon>Burkholderiaceae</taxon>
        <taxon>Cupriavidus</taxon>
    </lineage>
</organism>
<evidence type="ECO:0000313" key="1">
    <source>
        <dbReference type="EMBL" id="CAG9164300.1"/>
    </source>
</evidence>
<dbReference type="PROSITE" id="PS51257">
    <property type="entry name" value="PROKAR_LIPOPROTEIN"/>
    <property type="match status" value="1"/>
</dbReference>
<dbReference type="EMBL" id="CAJZAG010000001">
    <property type="protein sequence ID" value="CAG9164300.1"/>
    <property type="molecule type" value="Genomic_DNA"/>
</dbReference>
<accession>A0ABN7XU39</accession>
<name>A0ABN7XU39_9BURK</name>
<evidence type="ECO:0000313" key="2">
    <source>
        <dbReference type="Proteomes" id="UP000706525"/>
    </source>
</evidence>